<dbReference type="Pfam" id="PF00753">
    <property type="entry name" value="Lactamase_B"/>
    <property type="match status" value="1"/>
</dbReference>
<feature type="domain" description="Metallo-beta-lactamase" evidence="4">
    <location>
        <begin position="25"/>
        <end position="240"/>
    </location>
</feature>
<gene>
    <name evidence="5" type="ORF">ACFO3S_19535</name>
</gene>
<dbReference type="Proteomes" id="UP001596028">
    <property type="component" value="Unassembled WGS sequence"/>
</dbReference>
<dbReference type="InterPro" id="IPR050662">
    <property type="entry name" value="Sec-metab_biosynth-thioest"/>
</dbReference>
<dbReference type="Gene3D" id="1.10.10.10">
    <property type="entry name" value="Winged helix-like DNA-binding domain superfamily/Winged helix DNA-binding domain"/>
    <property type="match status" value="1"/>
</dbReference>
<proteinExistence type="predicted"/>
<evidence type="ECO:0000313" key="5">
    <source>
        <dbReference type="EMBL" id="MFC4600446.1"/>
    </source>
</evidence>
<dbReference type="PANTHER" id="PTHR23131:SF4">
    <property type="entry name" value="METALLO-BETA-LACTAMASE SUPERFAMILY POTEIN"/>
    <property type="match status" value="1"/>
</dbReference>
<dbReference type="Gene3D" id="3.60.15.10">
    <property type="entry name" value="Ribonuclease Z/Hydroxyacylglutathione hydrolase-like"/>
    <property type="match status" value="1"/>
</dbReference>
<dbReference type="InterPro" id="IPR036866">
    <property type="entry name" value="RibonucZ/Hydroxyglut_hydro"/>
</dbReference>
<evidence type="ECO:0000259" key="4">
    <source>
        <dbReference type="SMART" id="SM00849"/>
    </source>
</evidence>
<evidence type="ECO:0000256" key="3">
    <source>
        <dbReference type="ARBA" id="ARBA00048505"/>
    </source>
</evidence>
<dbReference type="InterPro" id="IPR036388">
    <property type="entry name" value="WH-like_DNA-bd_sf"/>
</dbReference>
<sequence length="346" mass="38970">MNDRIKELGGGWLQVKVPLPYSLKWVNAYLLPEGDSGWTLIDPGLRLDETIAFWEETADSGNVAWDRIVNIVVTHHHPDHYGMAGWFQKRTGAPVWMSPVALASANRLWGEGETFSEELTEAFVRHGLVGELEADMRAHLAGFRDKVSPRPEEVRLLSPGETFVMGDVRWEVLGGEGHAPGHLLFYDRESGRLLGGDQVLPDISPNIGWMPGGDPDPLLSFLDSLRRLRPLEVSRVYPGHRDPYVRFRERIDELLDHHERRMRKMAELIGAAEVTAFGLCELLFGARLRSNTHNLRFALAETIAHLVRMEAEGQAVRFEREDAAGSPVTYWRLPSEQGAPSPMRSD</sequence>
<comment type="caution">
    <text evidence="5">The sequence shown here is derived from an EMBL/GenBank/DDBJ whole genome shotgun (WGS) entry which is preliminary data.</text>
</comment>
<organism evidence="5 6">
    <name type="scientific">Cohnella hongkongensis</name>
    <dbReference type="NCBI Taxonomy" id="178337"/>
    <lineage>
        <taxon>Bacteria</taxon>
        <taxon>Bacillati</taxon>
        <taxon>Bacillota</taxon>
        <taxon>Bacilli</taxon>
        <taxon>Bacillales</taxon>
        <taxon>Paenibacillaceae</taxon>
        <taxon>Cohnella</taxon>
    </lineage>
</organism>
<evidence type="ECO:0000313" key="6">
    <source>
        <dbReference type="Proteomes" id="UP001596028"/>
    </source>
</evidence>
<evidence type="ECO:0000256" key="1">
    <source>
        <dbReference type="ARBA" id="ARBA00034221"/>
    </source>
</evidence>
<comment type="catalytic activity">
    <reaction evidence="3">
        <text>3',5'-cyclic UMP + H2O = UMP + H(+)</text>
        <dbReference type="Rhea" id="RHEA:70575"/>
        <dbReference type="ChEBI" id="CHEBI:15377"/>
        <dbReference type="ChEBI" id="CHEBI:15378"/>
        <dbReference type="ChEBI" id="CHEBI:57865"/>
        <dbReference type="ChEBI" id="CHEBI:184387"/>
    </reaction>
    <physiologicalReaction direction="left-to-right" evidence="3">
        <dbReference type="Rhea" id="RHEA:70576"/>
    </physiologicalReaction>
</comment>
<dbReference type="EMBL" id="JBHSEP010000016">
    <property type="protein sequence ID" value="MFC4600446.1"/>
    <property type="molecule type" value="Genomic_DNA"/>
</dbReference>
<dbReference type="InterPro" id="IPR001279">
    <property type="entry name" value="Metallo-B-lactamas"/>
</dbReference>
<reference evidence="6" key="1">
    <citation type="journal article" date="2019" name="Int. J. Syst. Evol. Microbiol.">
        <title>The Global Catalogue of Microorganisms (GCM) 10K type strain sequencing project: providing services to taxonomists for standard genome sequencing and annotation.</title>
        <authorList>
            <consortium name="The Broad Institute Genomics Platform"/>
            <consortium name="The Broad Institute Genome Sequencing Center for Infectious Disease"/>
            <person name="Wu L."/>
            <person name="Ma J."/>
        </authorList>
    </citation>
    <scope>NUCLEOTIDE SEQUENCE [LARGE SCALE GENOMIC DNA]</scope>
    <source>
        <strain evidence="6">CCUG 49571</strain>
    </source>
</reference>
<accession>A0ABV9FET8</accession>
<dbReference type="CDD" id="cd07725">
    <property type="entry name" value="TTHA1429-like_MBL-fold"/>
    <property type="match status" value="1"/>
</dbReference>
<comment type="catalytic activity">
    <reaction evidence="1">
        <text>3',5'-cyclic CMP + H2O = CMP + H(+)</text>
        <dbReference type="Rhea" id="RHEA:72675"/>
        <dbReference type="ChEBI" id="CHEBI:15377"/>
        <dbReference type="ChEBI" id="CHEBI:15378"/>
        <dbReference type="ChEBI" id="CHEBI:58003"/>
        <dbReference type="ChEBI" id="CHEBI:60377"/>
    </reaction>
    <physiologicalReaction direction="left-to-right" evidence="1">
        <dbReference type="Rhea" id="RHEA:72676"/>
    </physiologicalReaction>
</comment>
<dbReference type="PANTHER" id="PTHR23131">
    <property type="entry name" value="ENDORIBONUCLEASE LACTB2"/>
    <property type="match status" value="1"/>
</dbReference>
<dbReference type="SMART" id="SM00849">
    <property type="entry name" value="Lactamase_B"/>
    <property type="match status" value="1"/>
</dbReference>
<comment type="function">
    <text evidence="2">Counteracts the endogenous Pycsar antiviral defense system. Phosphodiesterase that enables metal-dependent hydrolysis of host cyclic nucleotide Pycsar defense signals such as cCMP and cUMP.</text>
</comment>
<evidence type="ECO:0000256" key="2">
    <source>
        <dbReference type="ARBA" id="ARBA00034301"/>
    </source>
</evidence>
<name>A0ABV9FET8_9BACL</name>
<protein>
    <submittedName>
        <fullName evidence="5">MBL fold metallo-hydrolase</fullName>
    </submittedName>
</protein>
<keyword evidence="6" id="KW-1185">Reference proteome</keyword>
<dbReference type="RefSeq" id="WP_378099533.1">
    <property type="nucleotide sequence ID" value="NZ_JBHSEP010000016.1"/>
</dbReference>
<dbReference type="SUPFAM" id="SSF56281">
    <property type="entry name" value="Metallo-hydrolase/oxidoreductase"/>
    <property type="match status" value="1"/>
</dbReference>